<proteinExistence type="predicted"/>
<dbReference type="PROSITE" id="PS51186">
    <property type="entry name" value="GNAT"/>
    <property type="match status" value="1"/>
</dbReference>
<dbReference type="AlphaFoldDB" id="A0A7I7U5A4"/>
<organism evidence="2 3">
    <name type="scientific">Mycolicibacterium parafortuitum</name>
    <name type="common">Mycobacterium parafortuitum</name>
    <dbReference type="NCBI Taxonomy" id="39692"/>
    <lineage>
        <taxon>Bacteria</taxon>
        <taxon>Bacillati</taxon>
        <taxon>Actinomycetota</taxon>
        <taxon>Actinomycetes</taxon>
        <taxon>Mycobacteriales</taxon>
        <taxon>Mycobacteriaceae</taxon>
        <taxon>Mycolicibacterium</taxon>
    </lineage>
</organism>
<keyword evidence="2" id="KW-0808">Transferase</keyword>
<dbReference type="CDD" id="cd04301">
    <property type="entry name" value="NAT_SF"/>
    <property type="match status" value="1"/>
</dbReference>
<gene>
    <name evidence="2" type="ORF">MPRF_26680</name>
</gene>
<evidence type="ECO:0000313" key="2">
    <source>
        <dbReference type="EMBL" id="BBY75769.1"/>
    </source>
</evidence>
<protein>
    <submittedName>
        <fullName evidence="2">GNAT family acetyltransferase</fullName>
    </submittedName>
</protein>
<dbReference type="InterPro" id="IPR016181">
    <property type="entry name" value="Acyl_CoA_acyltransferase"/>
</dbReference>
<accession>A0A7I7U5A4</accession>
<dbReference type="Pfam" id="PF00583">
    <property type="entry name" value="Acetyltransf_1"/>
    <property type="match status" value="1"/>
</dbReference>
<sequence length="278" mass="28433">MFCGIELARRIEAAEAELITAATLAARARGGWGLTLPVGGGYACAAEPGSPMNKVVGLGIADSVDAAAITAVEDACADLGVDVQVELSSLADPAVAQLLTERGYVLVGFENVLGCAPADTPTARADQIDVRRDGGLDAWADALVDGFAHPDGVGVGSHEEFPRGVVENAVRDIVTAGARTYLAESDGQVAGAAGMRLTGGVAQLTGAATVPAFRRRGVQTRLLATRLTDAAAAGCDIAVVTTAPGSTSQKNVQRRGFHLLYTRAILVRRCGPARTATP</sequence>
<evidence type="ECO:0000313" key="3">
    <source>
        <dbReference type="Proteomes" id="UP000466554"/>
    </source>
</evidence>
<dbReference type="GO" id="GO:0016747">
    <property type="term" value="F:acyltransferase activity, transferring groups other than amino-acyl groups"/>
    <property type="evidence" value="ECO:0007669"/>
    <property type="project" value="InterPro"/>
</dbReference>
<reference evidence="2 3" key="1">
    <citation type="journal article" date="2019" name="Emerg. Microbes Infect.">
        <title>Comprehensive subspecies identification of 175 nontuberculous mycobacteria species based on 7547 genomic profiles.</title>
        <authorList>
            <person name="Matsumoto Y."/>
            <person name="Kinjo T."/>
            <person name="Motooka D."/>
            <person name="Nabeya D."/>
            <person name="Jung N."/>
            <person name="Uechi K."/>
            <person name="Horii T."/>
            <person name="Iida T."/>
            <person name="Fujita J."/>
            <person name="Nakamura S."/>
        </authorList>
    </citation>
    <scope>NUCLEOTIDE SEQUENCE [LARGE SCALE GENOMIC DNA]</scope>
    <source>
        <strain evidence="2 3">JCM 6367</strain>
    </source>
</reference>
<dbReference type="SUPFAM" id="SSF55729">
    <property type="entry name" value="Acyl-CoA N-acyltransferases (Nat)"/>
    <property type="match status" value="1"/>
</dbReference>
<dbReference type="Proteomes" id="UP000466554">
    <property type="component" value="Chromosome"/>
</dbReference>
<name>A0A7I7U5A4_MYCPF</name>
<feature type="domain" description="N-acetyltransferase" evidence="1">
    <location>
        <begin position="126"/>
        <end position="277"/>
    </location>
</feature>
<dbReference type="InterPro" id="IPR000182">
    <property type="entry name" value="GNAT_dom"/>
</dbReference>
<dbReference type="Gene3D" id="3.40.630.30">
    <property type="match status" value="1"/>
</dbReference>
<evidence type="ECO:0000259" key="1">
    <source>
        <dbReference type="PROSITE" id="PS51186"/>
    </source>
</evidence>
<dbReference type="EMBL" id="AP022598">
    <property type="protein sequence ID" value="BBY75769.1"/>
    <property type="molecule type" value="Genomic_DNA"/>
</dbReference>